<dbReference type="Pfam" id="PF13458">
    <property type="entry name" value="Peripla_BP_6"/>
    <property type="match status" value="1"/>
</dbReference>
<dbReference type="OrthoDB" id="9791590at2"/>
<dbReference type="Gene3D" id="3.40.50.2300">
    <property type="match status" value="2"/>
</dbReference>
<dbReference type="Proteomes" id="UP000189733">
    <property type="component" value="Unassembled WGS sequence"/>
</dbReference>
<comment type="similarity">
    <text evidence="1">Belongs to the leucine-binding protein family.</text>
</comment>
<evidence type="ECO:0000313" key="5">
    <source>
        <dbReference type="Proteomes" id="UP000189733"/>
    </source>
</evidence>
<keyword evidence="5" id="KW-1185">Reference proteome</keyword>
<protein>
    <submittedName>
        <fullName evidence="4">Amino acid/amide ABC transporter substrate-binding protein, HAAT family (TC 3.A.1.4.-)</fullName>
    </submittedName>
</protein>
<feature type="domain" description="Leucine-binding protein" evidence="3">
    <location>
        <begin position="45"/>
        <end position="374"/>
    </location>
</feature>
<dbReference type="EMBL" id="FUYA01000002">
    <property type="protein sequence ID" value="SKA68144.1"/>
    <property type="molecule type" value="Genomic_DNA"/>
</dbReference>
<dbReference type="InterPro" id="IPR028081">
    <property type="entry name" value="Leu-bd"/>
</dbReference>
<name>A0A1T4VT12_9BACT</name>
<evidence type="ECO:0000256" key="1">
    <source>
        <dbReference type="ARBA" id="ARBA00010062"/>
    </source>
</evidence>
<accession>A0A1T4VT12</accession>
<dbReference type="SUPFAM" id="SSF53822">
    <property type="entry name" value="Periplasmic binding protein-like I"/>
    <property type="match status" value="1"/>
</dbReference>
<organism evidence="4 5">
    <name type="scientific">Desulfobaculum bizertense DSM 18034</name>
    <dbReference type="NCBI Taxonomy" id="1121442"/>
    <lineage>
        <taxon>Bacteria</taxon>
        <taxon>Pseudomonadati</taxon>
        <taxon>Thermodesulfobacteriota</taxon>
        <taxon>Desulfovibrionia</taxon>
        <taxon>Desulfovibrionales</taxon>
        <taxon>Desulfovibrionaceae</taxon>
        <taxon>Desulfobaculum</taxon>
    </lineage>
</organism>
<proteinExistence type="inferred from homology"/>
<dbReference type="AlphaFoldDB" id="A0A1T4VT12"/>
<evidence type="ECO:0000256" key="2">
    <source>
        <dbReference type="ARBA" id="ARBA00022729"/>
    </source>
</evidence>
<evidence type="ECO:0000313" key="4">
    <source>
        <dbReference type="EMBL" id="SKA68144.1"/>
    </source>
</evidence>
<dbReference type="STRING" id="1121442.SAMN02745702_00957"/>
<dbReference type="CDD" id="cd19979">
    <property type="entry name" value="PBP1_ABC_ligand_binding-like"/>
    <property type="match status" value="1"/>
</dbReference>
<dbReference type="InterPro" id="IPR028082">
    <property type="entry name" value="Peripla_BP_I"/>
</dbReference>
<keyword evidence="2" id="KW-0732">Signal</keyword>
<dbReference type="PANTHER" id="PTHR30483:SF6">
    <property type="entry name" value="PERIPLASMIC BINDING PROTEIN OF ABC TRANSPORTER FOR NATURAL AMINO ACIDS"/>
    <property type="match status" value="1"/>
</dbReference>
<sequence>MFAQKEMRVWCGILFMSFCLCLVPRGGLADSYPVKIYIDADWSGAVVSSQSIERGLKTALEDVGGSLSGHPVELVRMNHRGNARRSLANLKSFLSDNTALAVFSGLHSPPLLANRDFINEHQILTFIPWAAAGPITRPEGTENWIFRLSVDDSKAGAFLVGHAVAVRKLKKPALLLEETGWGKSNQRTMLAALKEKGLEPAGVFWFNWGLNDVSARILLREIVESGADSVFFVGNAPEGKTFMKSALALGKEFSLPIISHWGITGGDFPEIITAHKRKSLDLTFLQTKFSFVSQPDDPKGMRVMETAKRVFPNEIETPLDIAAPTGFIHAYDLGLLLDAAIKQAGGLSGDIAQDRKAIHDALEDLQSPVDGLIKTYSKPFSAYSQNSPDAHEALGADDFAIGRYGLENEVQLYPFTDEP</sequence>
<dbReference type="RefSeq" id="WP_078684254.1">
    <property type="nucleotide sequence ID" value="NZ_FUYA01000002.1"/>
</dbReference>
<dbReference type="PANTHER" id="PTHR30483">
    <property type="entry name" value="LEUCINE-SPECIFIC-BINDING PROTEIN"/>
    <property type="match status" value="1"/>
</dbReference>
<dbReference type="InterPro" id="IPR051010">
    <property type="entry name" value="BCAA_transport"/>
</dbReference>
<reference evidence="4 5" key="1">
    <citation type="submission" date="2017-02" db="EMBL/GenBank/DDBJ databases">
        <authorList>
            <person name="Peterson S.W."/>
        </authorList>
    </citation>
    <scope>NUCLEOTIDE SEQUENCE [LARGE SCALE GENOMIC DNA]</scope>
    <source>
        <strain evidence="4 5">DSM 18034</strain>
    </source>
</reference>
<gene>
    <name evidence="4" type="ORF">SAMN02745702_00957</name>
</gene>
<evidence type="ECO:0000259" key="3">
    <source>
        <dbReference type="Pfam" id="PF13458"/>
    </source>
</evidence>